<evidence type="ECO:0000313" key="2">
    <source>
        <dbReference type="Proteomes" id="UP000316639"/>
    </source>
</evidence>
<gene>
    <name evidence="1" type="ORF">FKR81_41490</name>
</gene>
<comment type="caution">
    <text evidence="1">The sequence shown here is derived from an EMBL/GenBank/DDBJ whole genome shotgun (WGS) entry which is preliminary data.</text>
</comment>
<sequence length="175" mass="18379">MQEGIRNTVLVVLAVSATVGVSTAVDSLFPDPEPEPPAAASLILTDYSKARPGDCVRFSGPGENDVGISTIDCAAERASLRVGSVVSSATCPRGEYKMLRDTRNNVALCLLPNAREGDCFELDTDDIQSSEVTKFDCSAPRVTVRVVGVSSGGGCPEETEVGVPYENLVLCLAKP</sequence>
<dbReference type="OrthoDB" id="4749283at2"/>
<dbReference type="EMBL" id="VOBR01000053">
    <property type="protein sequence ID" value="TWP44284.1"/>
    <property type="molecule type" value="Genomic_DNA"/>
</dbReference>
<name>A0A563EFA0_9PSEU</name>
<dbReference type="AlphaFoldDB" id="A0A563EFA0"/>
<protein>
    <submittedName>
        <fullName evidence="1">Uncharacterized protein</fullName>
    </submittedName>
</protein>
<dbReference type="Proteomes" id="UP000316639">
    <property type="component" value="Unassembled WGS sequence"/>
</dbReference>
<accession>A0A563EFA0</accession>
<dbReference type="RefSeq" id="WP_146360869.1">
    <property type="nucleotide sequence ID" value="NZ_VOBR01000053.1"/>
</dbReference>
<evidence type="ECO:0000313" key="1">
    <source>
        <dbReference type="EMBL" id="TWP44284.1"/>
    </source>
</evidence>
<organism evidence="1 2">
    <name type="scientific">Lentzea tibetensis</name>
    <dbReference type="NCBI Taxonomy" id="2591470"/>
    <lineage>
        <taxon>Bacteria</taxon>
        <taxon>Bacillati</taxon>
        <taxon>Actinomycetota</taxon>
        <taxon>Actinomycetes</taxon>
        <taxon>Pseudonocardiales</taxon>
        <taxon>Pseudonocardiaceae</taxon>
        <taxon>Lentzea</taxon>
    </lineage>
</organism>
<keyword evidence="2" id="KW-1185">Reference proteome</keyword>
<proteinExistence type="predicted"/>
<reference evidence="1 2" key="1">
    <citation type="submission" date="2019-07" db="EMBL/GenBank/DDBJ databases">
        <title>Lentzea xizangensis sp. nov., isolated from Qinghai-Tibetan Plateau Soils.</title>
        <authorList>
            <person name="Huang J."/>
        </authorList>
    </citation>
    <scope>NUCLEOTIDE SEQUENCE [LARGE SCALE GENOMIC DNA]</scope>
    <source>
        <strain evidence="1 2">FXJ1.1311</strain>
    </source>
</reference>